<gene>
    <name evidence="2" type="ORF">GTP55_02845</name>
</gene>
<proteinExistence type="predicted"/>
<evidence type="ECO:0000256" key="1">
    <source>
        <dbReference type="ARBA" id="ARBA00022649"/>
    </source>
</evidence>
<accession>A0ABW9WB51</accession>
<dbReference type="Proteomes" id="UP000466332">
    <property type="component" value="Unassembled WGS sequence"/>
</dbReference>
<organism evidence="2 3">
    <name type="scientific">Duganella margarita</name>
    <dbReference type="NCBI Taxonomy" id="2692170"/>
    <lineage>
        <taxon>Bacteria</taxon>
        <taxon>Pseudomonadati</taxon>
        <taxon>Pseudomonadota</taxon>
        <taxon>Betaproteobacteria</taxon>
        <taxon>Burkholderiales</taxon>
        <taxon>Oxalobacteraceae</taxon>
        <taxon>Telluria group</taxon>
        <taxon>Duganella</taxon>
    </lineage>
</organism>
<evidence type="ECO:0000313" key="3">
    <source>
        <dbReference type="Proteomes" id="UP000466332"/>
    </source>
</evidence>
<dbReference type="RefSeq" id="WP_161043477.1">
    <property type="nucleotide sequence ID" value="NZ_WWCS01000002.1"/>
</dbReference>
<evidence type="ECO:0000313" key="2">
    <source>
        <dbReference type="EMBL" id="MYN38302.1"/>
    </source>
</evidence>
<reference evidence="2 3" key="1">
    <citation type="submission" date="2019-12" db="EMBL/GenBank/DDBJ databases">
        <title>Novel species isolated from a subtropical stream in China.</title>
        <authorList>
            <person name="Lu H."/>
        </authorList>
    </citation>
    <scope>NUCLEOTIDE SEQUENCE [LARGE SCALE GENOMIC DNA]</scope>
    <source>
        <strain evidence="2 3">FT109W</strain>
    </source>
</reference>
<keyword evidence="3" id="KW-1185">Reference proteome</keyword>
<dbReference type="Pfam" id="PF05016">
    <property type="entry name" value="ParE_toxin"/>
    <property type="match status" value="1"/>
</dbReference>
<keyword evidence="1" id="KW-1277">Toxin-antitoxin system</keyword>
<dbReference type="EMBL" id="WWCS01000002">
    <property type="protein sequence ID" value="MYN38302.1"/>
    <property type="molecule type" value="Genomic_DNA"/>
</dbReference>
<sequence>MSKPSAKPAKLAVRWSAKAQHSLEQTLAHINAQDESAGRLVLQRLQVALDLIAIQPHIGTPTNRRRSRRFPVPKTGHTIDYRVEQSEILVLRWMRQRRKS</sequence>
<dbReference type="InterPro" id="IPR035093">
    <property type="entry name" value="RelE/ParE_toxin_dom_sf"/>
</dbReference>
<dbReference type="Gene3D" id="3.30.2310.20">
    <property type="entry name" value="RelE-like"/>
    <property type="match status" value="1"/>
</dbReference>
<protein>
    <submittedName>
        <fullName evidence="2">Type II toxin-antitoxin system RelE/ParE family toxin</fullName>
    </submittedName>
</protein>
<dbReference type="InterPro" id="IPR007712">
    <property type="entry name" value="RelE/ParE_toxin"/>
</dbReference>
<name>A0ABW9WB51_9BURK</name>
<comment type="caution">
    <text evidence="2">The sequence shown here is derived from an EMBL/GenBank/DDBJ whole genome shotgun (WGS) entry which is preliminary data.</text>
</comment>